<protein>
    <recommendedName>
        <fullName evidence="5">RBR-type E3 ubiquitin transferase</fullName>
        <ecNumber evidence="5">2.3.2.31</ecNumber>
    </recommendedName>
</protein>
<dbReference type="FunFam" id="1.20.120.1750:FF:000019">
    <property type="entry name" value="RBR-type E3 ubiquitin transferase"/>
    <property type="match status" value="1"/>
</dbReference>
<keyword evidence="13" id="KW-0472">Membrane</keyword>
<evidence type="ECO:0000313" key="16">
    <source>
        <dbReference type="EMBL" id="CAI9774632.1"/>
    </source>
</evidence>
<keyword evidence="6" id="KW-0808">Transferase</keyword>
<comment type="cofactor">
    <cofactor evidence="2">
        <name>Zn(2+)</name>
        <dbReference type="ChEBI" id="CHEBI:29105"/>
    </cofactor>
</comment>
<dbReference type="PROSITE" id="PS00518">
    <property type="entry name" value="ZF_RING_1"/>
    <property type="match status" value="1"/>
</dbReference>
<evidence type="ECO:0000256" key="11">
    <source>
        <dbReference type="ARBA" id="ARBA00022833"/>
    </source>
</evidence>
<dbReference type="FunFam" id="3.30.40.10:FF:000230">
    <property type="entry name" value="RBR-type E3 ubiquitin transferase"/>
    <property type="match status" value="1"/>
</dbReference>
<comment type="catalytic activity">
    <reaction evidence="1">
        <text>[E2 ubiquitin-conjugating enzyme]-S-ubiquitinyl-L-cysteine + [acceptor protein]-L-lysine = [E2 ubiquitin-conjugating enzyme]-L-cysteine + [acceptor protein]-N(6)-ubiquitinyl-L-lysine.</text>
        <dbReference type="EC" id="2.3.2.31"/>
    </reaction>
</comment>
<dbReference type="Pfam" id="PF13456">
    <property type="entry name" value="RVT_3"/>
    <property type="match status" value="1"/>
</dbReference>
<keyword evidence="9 12" id="KW-0863">Zinc-finger</keyword>
<keyword evidence="17" id="KW-1185">Reference proteome</keyword>
<proteinExistence type="inferred from homology"/>
<dbReference type="InterPro" id="IPR044066">
    <property type="entry name" value="TRIAD_supradom"/>
</dbReference>
<dbReference type="FunFam" id="3.30.420.10:FF:000076">
    <property type="entry name" value="RBR-type E3 ubiquitin transferase"/>
    <property type="match status" value="1"/>
</dbReference>
<keyword evidence="13" id="KW-1133">Transmembrane helix</keyword>
<evidence type="ECO:0000256" key="4">
    <source>
        <dbReference type="ARBA" id="ARBA00005884"/>
    </source>
</evidence>
<keyword evidence="7" id="KW-0479">Metal-binding</keyword>
<dbReference type="GO" id="GO:0016567">
    <property type="term" value="P:protein ubiquitination"/>
    <property type="evidence" value="ECO:0007669"/>
    <property type="project" value="InterPro"/>
</dbReference>
<gene>
    <name evidence="16" type="ORF">FPE_LOCUS22062</name>
</gene>
<dbReference type="PROSITE" id="PS51873">
    <property type="entry name" value="TRIAD"/>
    <property type="match status" value="1"/>
</dbReference>
<dbReference type="InterPro" id="IPR002156">
    <property type="entry name" value="RNaseH_domain"/>
</dbReference>
<dbReference type="GO" id="GO:0061630">
    <property type="term" value="F:ubiquitin protein ligase activity"/>
    <property type="evidence" value="ECO:0007669"/>
    <property type="project" value="UniProtKB-EC"/>
</dbReference>
<evidence type="ECO:0000256" key="7">
    <source>
        <dbReference type="ARBA" id="ARBA00022723"/>
    </source>
</evidence>
<keyword evidence="13" id="KW-0812">Transmembrane</keyword>
<dbReference type="InterPro" id="IPR012337">
    <property type="entry name" value="RNaseH-like_sf"/>
</dbReference>
<evidence type="ECO:0000256" key="8">
    <source>
        <dbReference type="ARBA" id="ARBA00022737"/>
    </source>
</evidence>
<organism evidence="16 17">
    <name type="scientific">Fraxinus pennsylvanica</name>
    <dbReference type="NCBI Taxonomy" id="56036"/>
    <lineage>
        <taxon>Eukaryota</taxon>
        <taxon>Viridiplantae</taxon>
        <taxon>Streptophyta</taxon>
        <taxon>Embryophyta</taxon>
        <taxon>Tracheophyta</taxon>
        <taxon>Spermatophyta</taxon>
        <taxon>Magnoliopsida</taxon>
        <taxon>eudicotyledons</taxon>
        <taxon>Gunneridae</taxon>
        <taxon>Pentapetalae</taxon>
        <taxon>asterids</taxon>
        <taxon>lamiids</taxon>
        <taxon>Lamiales</taxon>
        <taxon>Oleaceae</taxon>
        <taxon>Oleeae</taxon>
        <taxon>Fraxinus</taxon>
    </lineage>
</organism>
<evidence type="ECO:0000256" key="9">
    <source>
        <dbReference type="ARBA" id="ARBA00022771"/>
    </source>
</evidence>
<evidence type="ECO:0000256" key="5">
    <source>
        <dbReference type="ARBA" id="ARBA00012251"/>
    </source>
</evidence>
<dbReference type="Gene3D" id="3.30.420.10">
    <property type="entry name" value="Ribonuclease H-like superfamily/Ribonuclease H"/>
    <property type="match status" value="1"/>
</dbReference>
<feature type="transmembrane region" description="Helical" evidence="13">
    <location>
        <begin position="12"/>
        <end position="31"/>
    </location>
</feature>
<dbReference type="InterPro" id="IPR013083">
    <property type="entry name" value="Znf_RING/FYVE/PHD"/>
</dbReference>
<comment type="function">
    <text evidence="3">Might act as an E3 ubiquitin-protein ligase, or as part of E3 complex, which accepts ubiquitin from specific E2 ubiquitin-conjugating enzymes and then transfers it to substrates.</text>
</comment>
<dbReference type="GO" id="GO:0004523">
    <property type="term" value="F:RNA-DNA hybrid ribonuclease activity"/>
    <property type="evidence" value="ECO:0007669"/>
    <property type="project" value="InterPro"/>
</dbReference>
<dbReference type="SUPFAM" id="SSF57850">
    <property type="entry name" value="RING/U-box"/>
    <property type="match status" value="2"/>
</dbReference>
<dbReference type="SMART" id="SM00647">
    <property type="entry name" value="IBR"/>
    <property type="match status" value="2"/>
</dbReference>
<keyword evidence="10" id="KW-0833">Ubl conjugation pathway</keyword>
<evidence type="ECO:0000259" key="14">
    <source>
        <dbReference type="PROSITE" id="PS50089"/>
    </source>
</evidence>
<evidence type="ECO:0000256" key="1">
    <source>
        <dbReference type="ARBA" id="ARBA00001798"/>
    </source>
</evidence>
<dbReference type="GO" id="GO:0003676">
    <property type="term" value="F:nucleic acid binding"/>
    <property type="evidence" value="ECO:0007669"/>
    <property type="project" value="InterPro"/>
</dbReference>
<sequence length="606" mass="69237">MAPPKNSWRDAAVILMLILQVYTMASFHMFLVNSTKTDRFVHHACYLSRSDLHVHRYALYGRRTPELEGITAVRRRELMSAEGFESDLDLAFNLQLQEAITASLSVSFSPPKSQLRSTAENDEFLSFTSKSGELCKFEQELNDRAVSETEFKRIRDDLHFQILDHRVANEMATIPEDQWQESGKRFERPYGEGSSKGGSEEIFRVYAKGLVELYLPTEIVLGGIGIAICDSKDELLFELRKPVLGNGMSRPSVEMKALIEGLNAAKELGLNRVVFYSAYIPIFNYVTGHWTPKSPKVKAIVNQLALLRENFKYCQPSVVARNDIKFAFKLAREAIVSQVNKSAESSGTINSFESCVICLEDKNVGQIFSVDDCMHRYCFSCMKQHVEVKLLHGMLPKCPHEGCNSELKIDRCRKFLTPRLMEIMSQRIKENAIPVSEKVYCPYPKCSALMSKREVLESSKSTFFRAEISGARKCLKCNGHFCINCKVPWHSNMSCYEFKSKNPYPPAEDVKLKKLAATHMWRQCVKCNHMIELAAGCFHMTCRCGYEFCYTCGAEWKSKAATCSCLLWDEDNIIYHTDDDELDDEDEDEDEDYDYDGVYAFDSEVW</sequence>
<evidence type="ECO:0000256" key="6">
    <source>
        <dbReference type="ARBA" id="ARBA00022679"/>
    </source>
</evidence>
<dbReference type="PROSITE" id="PS50089">
    <property type="entry name" value="ZF_RING_2"/>
    <property type="match status" value="1"/>
</dbReference>
<feature type="domain" description="RING-type" evidence="15">
    <location>
        <begin position="351"/>
        <end position="569"/>
    </location>
</feature>
<evidence type="ECO:0000256" key="3">
    <source>
        <dbReference type="ARBA" id="ARBA00003976"/>
    </source>
</evidence>
<dbReference type="Proteomes" id="UP000834106">
    <property type="component" value="Chromosome 13"/>
</dbReference>
<dbReference type="Gene3D" id="1.20.120.1750">
    <property type="match status" value="1"/>
</dbReference>
<dbReference type="Pfam" id="PF01485">
    <property type="entry name" value="IBR"/>
    <property type="match status" value="2"/>
</dbReference>
<dbReference type="GO" id="GO:0008270">
    <property type="term" value="F:zinc ion binding"/>
    <property type="evidence" value="ECO:0007669"/>
    <property type="project" value="UniProtKB-KW"/>
</dbReference>
<evidence type="ECO:0000259" key="15">
    <source>
        <dbReference type="PROSITE" id="PS51873"/>
    </source>
</evidence>
<dbReference type="PANTHER" id="PTHR11685">
    <property type="entry name" value="RBR FAMILY RING FINGER AND IBR DOMAIN-CONTAINING"/>
    <property type="match status" value="1"/>
</dbReference>
<evidence type="ECO:0000256" key="10">
    <source>
        <dbReference type="ARBA" id="ARBA00022786"/>
    </source>
</evidence>
<dbReference type="EMBL" id="OU503048">
    <property type="protein sequence ID" value="CAI9774632.1"/>
    <property type="molecule type" value="Genomic_DNA"/>
</dbReference>
<evidence type="ECO:0000256" key="13">
    <source>
        <dbReference type="SAM" id="Phobius"/>
    </source>
</evidence>
<dbReference type="CDD" id="cd22582">
    <property type="entry name" value="BRcat_RBR_unk"/>
    <property type="match status" value="1"/>
</dbReference>
<evidence type="ECO:0000256" key="2">
    <source>
        <dbReference type="ARBA" id="ARBA00001947"/>
    </source>
</evidence>
<dbReference type="AlphaFoldDB" id="A0AAD1ZS97"/>
<keyword evidence="8" id="KW-0677">Repeat</keyword>
<dbReference type="InterPro" id="IPR031127">
    <property type="entry name" value="E3_UB_ligase_RBR"/>
</dbReference>
<feature type="domain" description="RING-type" evidence="14">
    <location>
        <begin position="355"/>
        <end position="399"/>
    </location>
</feature>
<dbReference type="InterPro" id="IPR017907">
    <property type="entry name" value="Znf_RING_CS"/>
</dbReference>
<reference evidence="16" key="1">
    <citation type="submission" date="2023-05" db="EMBL/GenBank/DDBJ databases">
        <authorList>
            <person name="Huff M."/>
        </authorList>
    </citation>
    <scope>NUCLEOTIDE SEQUENCE</scope>
</reference>
<dbReference type="InterPro" id="IPR036397">
    <property type="entry name" value="RNaseH_sf"/>
</dbReference>
<dbReference type="CDD" id="cd22584">
    <property type="entry name" value="Rcat_RBR_unk"/>
    <property type="match status" value="1"/>
</dbReference>
<evidence type="ECO:0000313" key="17">
    <source>
        <dbReference type="Proteomes" id="UP000834106"/>
    </source>
</evidence>
<keyword evidence="11" id="KW-0862">Zinc</keyword>
<evidence type="ECO:0000256" key="12">
    <source>
        <dbReference type="PROSITE-ProRule" id="PRU00175"/>
    </source>
</evidence>
<accession>A0AAD1ZS97</accession>
<dbReference type="EC" id="2.3.2.31" evidence="5"/>
<name>A0AAD1ZS97_9LAMI</name>
<dbReference type="InterPro" id="IPR001841">
    <property type="entry name" value="Znf_RING"/>
</dbReference>
<dbReference type="Gene3D" id="3.30.40.10">
    <property type="entry name" value="Zinc/RING finger domain, C3HC4 (zinc finger)"/>
    <property type="match status" value="1"/>
</dbReference>
<dbReference type="InterPro" id="IPR002867">
    <property type="entry name" value="IBR_dom"/>
</dbReference>
<comment type="similarity">
    <text evidence="4">Belongs to the RBR family. Ariadne subfamily.</text>
</comment>
<dbReference type="SUPFAM" id="SSF53098">
    <property type="entry name" value="Ribonuclease H-like"/>
    <property type="match status" value="1"/>
</dbReference>